<evidence type="ECO:0000259" key="1">
    <source>
        <dbReference type="Pfam" id="PF01909"/>
    </source>
</evidence>
<dbReference type="EMBL" id="LNQR01000057">
    <property type="protein sequence ID" value="KWT86050.1"/>
    <property type="molecule type" value="Genomic_DNA"/>
</dbReference>
<evidence type="ECO:0000313" key="3">
    <source>
        <dbReference type="Proteomes" id="UP000060487"/>
    </source>
</evidence>
<organism evidence="2 3">
    <name type="scientific">Candidatus Magnetominusculus xianensis</name>
    <dbReference type="NCBI Taxonomy" id="1748249"/>
    <lineage>
        <taxon>Bacteria</taxon>
        <taxon>Pseudomonadati</taxon>
        <taxon>Nitrospirota</taxon>
        <taxon>Nitrospiria</taxon>
        <taxon>Nitrospirales</taxon>
        <taxon>Nitrospiraceae</taxon>
        <taxon>Candidatus Magnetominusculus</taxon>
    </lineage>
</organism>
<dbReference type="Gene3D" id="3.30.460.10">
    <property type="entry name" value="Beta Polymerase, domain 2"/>
    <property type="match status" value="1"/>
</dbReference>
<proteinExistence type="predicted"/>
<evidence type="ECO:0000313" key="2">
    <source>
        <dbReference type="EMBL" id="KWT86050.1"/>
    </source>
</evidence>
<feature type="domain" description="Polymerase nucleotidyl transferase" evidence="1">
    <location>
        <begin position="30"/>
        <end position="107"/>
    </location>
</feature>
<dbReference type="Pfam" id="PF01909">
    <property type="entry name" value="NTP_transf_2"/>
    <property type="match status" value="1"/>
</dbReference>
<accession>A0ABR5SFI4</accession>
<reference evidence="2 3" key="1">
    <citation type="submission" date="2015-11" db="EMBL/GenBank/DDBJ databases">
        <authorList>
            <person name="Lin W."/>
        </authorList>
    </citation>
    <scope>NUCLEOTIDE SEQUENCE [LARGE SCALE GENOMIC DNA]</scope>
    <source>
        <strain evidence="2 3">HCH-1</strain>
    </source>
</reference>
<dbReference type="CDD" id="cd05403">
    <property type="entry name" value="NT_KNTase_like"/>
    <property type="match status" value="1"/>
</dbReference>
<dbReference type="InterPro" id="IPR002934">
    <property type="entry name" value="Polymerase_NTP_transf_dom"/>
</dbReference>
<dbReference type="PANTHER" id="PTHR43449">
    <property type="entry name" value="NUCLEOTIDYLTRANSFERASE"/>
    <property type="match status" value="1"/>
</dbReference>
<dbReference type="Proteomes" id="UP000060487">
    <property type="component" value="Unassembled WGS sequence"/>
</dbReference>
<dbReference type="InterPro" id="IPR043519">
    <property type="entry name" value="NT_sf"/>
</dbReference>
<name>A0ABR5SFI4_9BACT</name>
<protein>
    <submittedName>
        <fullName evidence="2">Nucleotidyltransferase domain protein</fullName>
    </submittedName>
</protein>
<comment type="caution">
    <text evidence="2">The sequence shown here is derived from an EMBL/GenBank/DDBJ whole genome shotgun (WGS) entry which is preliminary data.</text>
</comment>
<gene>
    <name evidence="2" type="ORF">ASN18_1537</name>
</gene>
<keyword evidence="3" id="KW-1185">Reference proteome</keyword>
<dbReference type="SUPFAM" id="SSF81301">
    <property type="entry name" value="Nucleotidyltransferase"/>
    <property type="match status" value="1"/>
</dbReference>
<dbReference type="PANTHER" id="PTHR43449:SF1">
    <property type="entry name" value="POLYMERASE BETA NUCLEOTIDYLTRANSFERASE DOMAIN-CONTAINING PROTEIN"/>
    <property type="match status" value="1"/>
</dbReference>
<sequence length="114" mass="12872">MRYYSIVSHDVWIEKFKNEALPLIVNAFSPEMVLIFGSRITGMADEGSDIDIIVVSDYFKGTVFINRMAVLLKTVRFPKHIDALCYSPEEFENIRATSSVVIDALEHGETLSVV</sequence>